<organism evidence="1 2">
    <name type="scientific">Sphingopyxis flava</name>
    <dbReference type="NCBI Taxonomy" id="1507287"/>
    <lineage>
        <taxon>Bacteria</taxon>
        <taxon>Pseudomonadati</taxon>
        <taxon>Pseudomonadota</taxon>
        <taxon>Alphaproteobacteria</taxon>
        <taxon>Sphingomonadales</taxon>
        <taxon>Sphingomonadaceae</taxon>
        <taxon>Sphingopyxis</taxon>
    </lineage>
</organism>
<dbReference type="RefSeq" id="WP_079638100.1">
    <property type="nucleotide sequence ID" value="NZ_FUYP01000007.1"/>
</dbReference>
<accession>A0A1T5BRX5</accession>
<keyword evidence="2" id="KW-1185">Reference proteome</keyword>
<name>A0A1T5BRX5_9SPHN</name>
<dbReference type="EMBL" id="FUYP01000007">
    <property type="protein sequence ID" value="SKB49901.1"/>
    <property type="molecule type" value="Genomic_DNA"/>
</dbReference>
<sequence>MPKKLGLTKDELIALNPCSLEDRLALFGKRDRLTVRQAIRAGATVSDILWVARRLNLRDKIVAFAERVVDEVAHLKDRRATAYAAAYAAYAAAYAADAAAYAADADLAPADAEAADAAYAARKAAYAAAKAAANAADADTASACVWRQARQDMIARQKQLLIEIFG</sequence>
<evidence type="ECO:0000313" key="1">
    <source>
        <dbReference type="EMBL" id="SKB49901.1"/>
    </source>
</evidence>
<evidence type="ECO:0000313" key="2">
    <source>
        <dbReference type="Proteomes" id="UP000190044"/>
    </source>
</evidence>
<dbReference type="Proteomes" id="UP000190044">
    <property type="component" value="Unassembled WGS sequence"/>
</dbReference>
<protein>
    <submittedName>
        <fullName evidence="1">Uncharacterized protein</fullName>
    </submittedName>
</protein>
<gene>
    <name evidence="1" type="ORF">SAMN06295937_100786</name>
</gene>
<reference evidence="2" key="1">
    <citation type="submission" date="2017-02" db="EMBL/GenBank/DDBJ databases">
        <authorList>
            <person name="Varghese N."/>
            <person name="Submissions S."/>
        </authorList>
    </citation>
    <scope>NUCLEOTIDE SEQUENCE [LARGE SCALE GENOMIC DNA]</scope>
    <source>
        <strain evidence="2">R11H</strain>
    </source>
</reference>
<proteinExistence type="predicted"/>
<dbReference type="AlphaFoldDB" id="A0A1T5BRX5"/>